<comment type="caution">
    <text evidence="1">The sequence shown here is derived from an EMBL/GenBank/DDBJ whole genome shotgun (WGS) entry which is preliminary data.</text>
</comment>
<dbReference type="Proteomes" id="UP001180020">
    <property type="component" value="Unassembled WGS sequence"/>
</dbReference>
<dbReference type="EMBL" id="JAUJYO010000004">
    <property type="protein sequence ID" value="KAK1320000.1"/>
    <property type="molecule type" value="Genomic_DNA"/>
</dbReference>
<accession>A0AAV9F285</accession>
<evidence type="ECO:0000313" key="2">
    <source>
        <dbReference type="Proteomes" id="UP001180020"/>
    </source>
</evidence>
<protein>
    <submittedName>
        <fullName evidence="1">Uncharacterized protein</fullName>
    </submittedName>
</protein>
<sequence>MAGQQTTRRLPELYNLIDNVRDMSNKSLVKFVVQSLLKNDSSSRGVTPVGD</sequence>
<proteinExistence type="predicted"/>
<keyword evidence="2" id="KW-1185">Reference proteome</keyword>
<dbReference type="AlphaFoldDB" id="A0AAV9F285"/>
<name>A0AAV9F285_ACOCL</name>
<evidence type="ECO:0000313" key="1">
    <source>
        <dbReference type="EMBL" id="KAK1320000.1"/>
    </source>
</evidence>
<gene>
    <name evidence="1" type="ORF">QJS10_CPB04g00827</name>
</gene>
<reference evidence="1" key="2">
    <citation type="submission" date="2023-06" db="EMBL/GenBank/DDBJ databases">
        <authorList>
            <person name="Ma L."/>
            <person name="Liu K.-W."/>
            <person name="Li Z."/>
            <person name="Hsiao Y.-Y."/>
            <person name="Qi Y."/>
            <person name="Fu T."/>
            <person name="Tang G."/>
            <person name="Zhang D."/>
            <person name="Sun W.-H."/>
            <person name="Liu D.-K."/>
            <person name="Li Y."/>
            <person name="Chen G.-Z."/>
            <person name="Liu X.-D."/>
            <person name="Liao X.-Y."/>
            <person name="Jiang Y.-T."/>
            <person name="Yu X."/>
            <person name="Hao Y."/>
            <person name="Huang J."/>
            <person name="Zhao X.-W."/>
            <person name="Ke S."/>
            <person name="Chen Y.-Y."/>
            <person name="Wu W.-L."/>
            <person name="Hsu J.-L."/>
            <person name="Lin Y.-F."/>
            <person name="Huang M.-D."/>
            <person name="Li C.-Y."/>
            <person name="Huang L."/>
            <person name="Wang Z.-W."/>
            <person name="Zhao X."/>
            <person name="Zhong W.-Y."/>
            <person name="Peng D.-H."/>
            <person name="Ahmad S."/>
            <person name="Lan S."/>
            <person name="Zhang J.-S."/>
            <person name="Tsai W.-C."/>
            <person name="Van De Peer Y."/>
            <person name="Liu Z.-J."/>
        </authorList>
    </citation>
    <scope>NUCLEOTIDE SEQUENCE</scope>
    <source>
        <strain evidence="1">CP</strain>
        <tissue evidence="1">Leaves</tissue>
    </source>
</reference>
<organism evidence="1 2">
    <name type="scientific">Acorus calamus</name>
    <name type="common">Sweet flag</name>
    <dbReference type="NCBI Taxonomy" id="4465"/>
    <lineage>
        <taxon>Eukaryota</taxon>
        <taxon>Viridiplantae</taxon>
        <taxon>Streptophyta</taxon>
        <taxon>Embryophyta</taxon>
        <taxon>Tracheophyta</taxon>
        <taxon>Spermatophyta</taxon>
        <taxon>Magnoliopsida</taxon>
        <taxon>Liliopsida</taxon>
        <taxon>Acoraceae</taxon>
        <taxon>Acorus</taxon>
    </lineage>
</organism>
<reference evidence="1" key="1">
    <citation type="journal article" date="2023" name="Nat. Commun.">
        <title>Diploid and tetraploid genomes of Acorus and the evolution of monocots.</title>
        <authorList>
            <person name="Ma L."/>
            <person name="Liu K.W."/>
            <person name="Li Z."/>
            <person name="Hsiao Y.Y."/>
            <person name="Qi Y."/>
            <person name="Fu T."/>
            <person name="Tang G.D."/>
            <person name="Zhang D."/>
            <person name="Sun W.H."/>
            <person name="Liu D.K."/>
            <person name="Li Y."/>
            <person name="Chen G.Z."/>
            <person name="Liu X.D."/>
            <person name="Liao X.Y."/>
            <person name="Jiang Y.T."/>
            <person name="Yu X."/>
            <person name="Hao Y."/>
            <person name="Huang J."/>
            <person name="Zhao X.W."/>
            <person name="Ke S."/>
            <person name="Chen Y.Y."/>
            <person name="Wu W.L."/>
            <person name="Hsu J.L."/>
            <person name="Lin Y.F."/>
            <person name="Huang M.D."/>
            <person name="Li C.Y."/>
            <person name="Huang L."/>
            <person name="Wang Z.W."/>
            <person name="Zhao X."/>
            <person name="Zhong W.Y."/>
            <person name="Peng D.H."/>
            <person name="Ahmad S."/>
            <person name="Lan S."/>
            <person name="Zhang J.S."/>
            <person name="Tsai W.C."/>
            <person name="Van de Peer Y."/>
            <person name="Liu Z.J."/>
        </authorList>
    </citation>
    <scope>NUCLEOTIDE SEQUENCE</scope>
    <source>
        <strain evidence="1">CP</strain>
    </source>
</reference>